<evidence type="ECO:0000259" key="1">
    <source>
        <dbReference type="Pfam" id="PF22262"/>
    </source>
</evidence>
<dbReference type="EMBL" id="SNZF01000013">
    <property type="protein sequence ID" value="TDR34659.1"/>
    <property type="molecule type" value="Genomic_DNA"/>
</dbReference>
<reference evidence="2 3" key="1">
    <citation type="submission" date="2019-03" db="EMBL/GenBank/DDBJ databases">
        <title>Genomic Encyclopedia of Type Strains, Phase IV (KMG-IV): sequencing the most valuable type-strain genomes for metagenomic binning, comparative biology and taxonomic classification.</title>
        <authorList>
            <person name="Goeker M."/>
        </authorList>
    </citation>
    <scope>NUCLEOTIDE SEQUENCE [LARGE SCALE GENOMIC DNA]</scope>
    <source>
        <strain evidence="2 3">DSM 11603</strain>
    </source>
</reference>
<protein>
    <recommendedName>
        <fullName evidence="1">DUF6950 domain-containing protein</fullName>
    </recommendedName>
</protein>
<dbReference type="Proteomes" id="UP000294958">
    <property type="component" value="Unassembled WGS sequence"/>
</dbReference>
<evidence type="ECO:0000313" key="2">
    <source>
        <dbReference type="EMBL" id="TDR34659.1"/>
    </source>
</evidence>
<organism evidence="2 3">
    <name type="scientific">Aquamicrobium defluvii</name>
    <dbReference type="NCBI Taxonomy" id="69279"/>
    <lineage>
        <taxon>Bacteria</taxon>
        <taxon>Pseudomonadati</taxon>
        <taxon>Pseudomonadota</taxon>
        <taxon>Alphaproteobacteria</taxon>
        <taxon>Hyphomicrobiales</taxon>
        <taxon>Phyllobacteriaceae</taxon>
        <taxon>Aquamicrobium</taxon>
    </lineage>
</organism>
<name>A0A4R6YEN2_9HYPH</name>
<dbReference type="InterPro" id="IPR053802">
    <property type="entry name" value="DUF6950"/>
</dbReference>
<feature type="domain" description="DUF6950" evidence="1">
    <location>
        <begin position="4"/>
        <end position="132"/>
    </location>
</feature>
<gene>
    <name evidence="2" type="ORF">DES43_11390</name>
</gene>
<evidence type="ECO:0000313" key="3">
    <source>
        <dbReference type="Proteomes" id="UP000294958"/>
    </source>
</evidence>
<comment type="caution">
    <text evidence="2">The sequence shown here is derived from an EMBL/GenBank/DDBJ whole genome shotgun (WGS) entry which is preliminary data.</text>
</comment>
<accession>A0A4R6YEN2</accession>
<keyword evidence="3" id="KW-1185">Reference proteome</keyword>
<dbReference type="OrthoDB" id="6586924at2"/>
<dbReference type="Pfam" id="PF22262">
    <property type="entry name" value="DUF6950"/>
    <property type="match status" value="1"/>
</dbReference>
<proteinExistence type="predicted"/>
<sequence>MDTLYAHLHRWMAEPFVWGKSDCMLVLADYLIALGYPDAAAKWRDQYDSALSCQKVSGFLNDPAGVMGEAAASIGLEPTSGPDRGDVGVVRIRDQDGIKLMGAVCLGKNWALKGEYTVVICKPLEILAAWKVDRA</sequence>
<dbReference type="RefSeq" id="WP_133675324.1">
    <property type="nucleotide sequence ID" value="NZ_SNZF01000013.1"/>
</dbReference>
<dbReference type="AlphaFoldDB" id="A0A4R6YEN2"/>